<dbReference type="GO" id="GO:0005886">
    <property type="term" value="C:plasma membrane"/>
    <property type="evidence" value="ECO:0007669"/>
    <property type="project" value="UniProtKB-SubCell"/>
</dbReference>
<evidence type="ECO:0000256" key="2">
    <source>
        <dbReference type="ARBA" id="ARBA00009748"/>
    </source>
</evidence>
<dbReference type="EMBL" id="KK914570">
    <property type="protein sequence ID" value="KDP32697.1"/>
    <property type="molecule type" value="Genomic_DNA"/>
</dbReference>
<name>A0A067K9B6_JATCU</name>
<evidence type="ECO:0000256" key="1">
    <source>
        <dbReference type="ARBA" id="ARBA00004609"/>
    </source>
</evidence>
<feature type="compositionally biased region" description="Pro residues" evidence="9">
    <location>
        <begin position="126"/>
        <end position="140"/>
    </location>
</feature>
<proteinExistence type="inferred from homology"/>
<dbReference type="CDD" id="cd00010">
    <property type="entry name" value="AAI_LTSS"/>
    <property type="match status" value="1"/>
</dbReference>
<keyword evidence="5 10" id="KW-0732">Signal</keyword>
<evidence type="ECO:0000256" key="3">
    <source>
        <dbReference type="ARBA" id="ARBA00022475"/>
    </source>
</evidence>
<organism evidence="12 13">
    <name type="scientific">Jatropha curcas</name>
    <name type="common">Barbados nut</name>
    <dbReference type="NCBI Taxonomy" id="180498"/>
    <lineage>
        <taxon>Eukaryota</taxon>
        <taxon>Viridiplantae</taxon>
        <taxon>Streptophyta</taxon>
        <taxon>Embryophyta</taxon>
        <taxon>Tracheophyta</taxon>
        <taxon>Spermatophyta</taxon>
        <taxon>Magnoliopsida</taxon>
        <taxon>eudicotyledons</taxon>
        <taxon>Gunneridae</taxon>
        <taxon>Pentapetalae</taxon>
        <taxon>rosids</taxon>
        <taxon>fabids</taxon>
        <taxon>Malpighiales</taxon>
        <taxon>Euphorbiaceae</taxon>
        <taxon>Crotonoideae</taxon>
        <taxon>Jatropheae</taxon>
        <taxon>Jatropha</taxon>
    </lineage>
</organism>
<feature type="domain" description="Bifunctional inhibitor/plant lipid transfer protein/seed storage helical" evidence="11">
    <location>
        <begin position="38"/>
        <end position="113"/>
    </location>
</feature>
<feature type="signal peptide" evidence="10">
    <location>
        <begin position="1"/>
        <end position="19"/>
    </location>
</feature>
<dbReference type="Pfam" id="PF14368">
    <property type="entry name" value="LTP_2"/>
    <property type="match status" value="1"/>
</dbReference>
<dbReference type="OrthoDB" id="848589at2759"/>
<keyword evidence="3" id="KW-1003">Cell membrane</keyword>
<dbReference type="GO" id="GO:0098552">
    <property type="term" value="C:side of membrane"/>
    <property type="evidence" value="ECO:0007669"/>
    <property type="project" value="UniProtKB-KW"/>
</dbReference>
<evidence type="ECO:0000256" key="8">
    <source>
        <dbReference type="ARBA" id="ARBA00023288"/>
    </source>
</evidence>
<gene>
    <name evidence="12" type="ORF">JCGZ_11989</name>
</gene>
<dbReference type="Proteomes" id="UP000027138">
    <property type="component" value="Unassembled WGS sequence"/>
</dbReference>
<dbReference type="KEGG" id="jcu:105639020"/>
<protein>
    <recommendedName>
        <fullName evidence="11">Bifunctional inhibitor/plant lipid transfer protein/seed storage helical domain-containing protein</fullName>
    </recommendedName>
</protein>
<dbReference type="SUPFAM" id="SSF47699">
    <property type="entry name" value="Bifunctional inhibitor/lipid-transfer protein/seed storage 2S albumin"/>
    <property type="match status" value="1"/>
</dbReference>
<evidence type="ECO:0000256" key="5">
    <source>
        <dbReference type="ARBA" id="ARBA00022729"/>
    </source>
</evidence>
<evidence type="ECO:0000256" key="6">
    <source>
        <dbReference type="ARBA" id="ARBA00023157"/>
    </source>
</evidence>
<keyword evidence="13" id="KW-1185">Reference proteome</keyword>
<sequence>MRFLFFSLILALLANCSHSRHYEDAQSPAESPSSGVDCSIIIYDMVDCLPYMTGSGAPLDASCCAGFESVLHFNTKCVCEALKTSLDMNLDINLTKAYDLPKDCKVSTPPSHCNVSTMPPSHAAPVGPPQSSPKLPPAPIEAPKGSVRPPSAERGSAPTKPDLAAPAPSGGAYSISISLLALISQLLVSFSFTLAN</sequence>
<dbReference type="Gene3D" id="1.10.110.10">
    <property type="entry name" value="Plant lipid-transfer and hydrophobic proteins"/>
    <property type="match status" value="1"/>
</dbReference>
<evidence type="ECO:0000313" key="12">
    <source>
        <dbReference type="EMBL" id="KDP32697.1"/>
    </source>
</evidence>
<feature type="region of interest" description="Disordered" evidence="9">
    <location>
        <begin position="111"/>
        <end position="168"/>
    </location>
</feature>
<dbReference type="InterPro" id="IPR043325">
    <property type="entry name" value="LTSS"/>
</dbReference>
<dbReference type="InterPro" id="IPR016140">
    <property type="entry name" value="Bifunc_inhib/LTP/seed_store"/>
</dbReference>
<dbReference type="PANTHER" id="PTHR33044">
    <property type="entry name" value="BIFUNCTIONAL INHIBITOR/LIPID-TRANSFER PROTEIN/SEED STORAGE 2S ALBUMIN SUPERFAMILY PROTEIN-RELATED"/>
    <property type="match status" value="1"/>
</dbReference>
<comment type="similarity">
    <text evidence="2">Belongs to the plant LTP family.</text>
</comment>
<evidence type="ECO:0000259" key="11">
    <source>
        <dbReference type="SMART" id="SM00499"/>
    </source>
</evidence>
<keyword evidence="6" id="KW-1015">Disulfide bond</keyword>
<dbReference type="STRING" id="180498.A0A067K9B6"/>
<evidence type="ECO:0000256" key="7">
    <source>
        <dbReference type="ARBA" id="ARBA00023180"/>
    </source>
</evidence>
<keyword evidence="7" id="KW-0325">Glycoprotein</keyword>
<keyword evidence="4" id="KW-0336">GPI-anchor</keyword>
<keyword evidence="8" id="KW-0449">Lipoprotein</keyword>
<dbReference type="AlphaFoldDB" id="A0A067K9B6"/>
<reference evidence="12 13" key="1">
    <citation type="journal article" date="2014" name="PLoS ONE">
        <title>Global Analysis of Gene Expression Profiles in Physic Nut (Jatropha curcas L.) Seedlings Exposed to Salt Stress.</title>
        <authorList>
            <person name="Zhang L."/>
            <person name="Zhang C."/>
            <person name="Wu P."/>
            <person name="Chen Y."/>
            <person name="Li M."/>
            <person name="Jiang H."/>
            <person name="Wu G."/>
        </authorList>
    </citation>
    <scope>NUCLEOTIDE SEQUENCE [LARGE SCALE GENOMIC DNA]</scope>
    <source>
        <strain evidence="13">cv. GZQX0401</strain>
        <tissue evidence="12">Young leaves</tissue>
    </source>
</reference>
<keyword evidence="4" id="KW-0472">Membrane</keyword>
<dbReference type="SMART" id="SM00499">
    <property type="entry name" value="AAI"/>
    <property type="match status" value="1"/>
</dbReference>
<evidence type="ECO:0000256" key="10">
    <source>
        <dbReference type="SAM" id="SignalP"/>
    </source>
</evidence>
<comment type="subcellular location">
    <subcellularLocation>
        <location evidence="1">Cell membrane</location>
        <topology evidence="1">Lipid-anchor</topology>
        <topology evidence="1">GPI-anchor</topology>
    </subcellularLocation>
</comment>
<feature type="chain" id="PRO_5001642614" description="Bifunctional inhibitor/plant lipid transfer protein/seed storage helical domain-containing protein" evidence="10">
    <location>
        <begin position="20"/>
        <end position="196"/>
    </location>
</feature>
<accession>A0A067K9B6</accession>
<dbReference type="InterPro" id="IPR036312">
    <property type="entry name" value="Bifun_inhib/LTP/seed_sf"/>
</dbReference>
<evidence type="ECO:0000313" key="13">
    <source>
        <dbReference type="Proteomes" id="UP000027138"/>
    </source>
</evidence>
<evidence type="ECO:0000256" key="9">
    <source>
        <dbReference type="SAM" id="MobiDB-lite"/>
    </source>
</evidence>
<evidence type="ECO:0000256" key="4">
    <source>
        <dbReference type="ARBA" id="ARBA00022622"/>
    </source>
</evidence>